<dbReference type="Proteomes" id="UP001610446">
    <property type="component" value="Unassembled WGS sequence"/>
</dbReference>
<keyword evidence="2" id="KW-1185">Reference proteome</keyword>
<sequence length="78" mass="9308">MSFLVDLPLNSQVDKKLKTLLFEDWIRSLSVWKTMPPKHPDHPSLERLEWFMAGAGIPHFNRCYEAIRVPHDNGWHYY</sequence>
<accession>A0ABR4IVX4</accession>
<reference evidence="1 2" key="1">
    <citation type="submission" date="2024-07" db="EMBL/GenBank/DDBJ databases">
        <title>Section-level genome sequencing and comparative genomics of Aspergillus sections Usti and Cavernicolus.</title>
        <authorList>
            <consortium name="Lawrence Berkeley National Laboratory"/>
            <person name="Nybo J.L."/>
            <person name="Vesth T.C."/>
            <person name="Theobald S."/>
            <person name="Frisvad J.C."/>
            <person name="Larsen T.O."/>
            <person name="Kjaerboelling I."/>
            <person name="Rothschild-Mancinelli K."/>
            <person name="Lyhne E.K."/>
            <person name="Kogle M.E."/>
            <person name="Barry K."/>
            <person name="Clum A."/>
            <person name="Na H."/>
            <person name="Ledsgaard L."/>
            <person name="Lin J."/>
            <person name="Lipzen A."/>
            <person name="Kuo A."/>
            <person name="Riley R."/>
            <person name="Mondo S."/>
            <person name="Labutti K."/>
            <person name="Haridas S."/>
            <person name="Pangalinan J."/>
            <person name="Salamov A.A."/>
            <person name="Simmons B.A."/>
            <person name="Magnuson J.K."/>
            <person name="Chen J."/>
            <person name="Drula E."/>
            <person name="Henrissat B."/>
            <person name="Wiebenga A."/>
            <person name="Lubbers R.J."/>
            <person name="Gomes A.C."/>
            <person name="Makela M.R."/>
            <person name="Stajich J."/>
            <person name="Grigoriev I.V."/>
            <person name="Mortensen U.H."/>
            <person name="De Vries R.P."/>
            <person name="Baker S.E."/>
            <person name="Andersen M.R."/>
        </authorList>
    </citation>
    <scope>NUCLEOTIDE SEQUENCE [LARGE SCALE GENOMIC DNA]</scope>
    <source>
        <strain evidence="1 2">CBS 123904</strain>
    </source>
</reference>
<name>A0ABR4IVX4_9EURO</name>
<organism evidence="1 2">
    <name type="scientific">Aspergillus pseudoustus</name>
    <dbReference type="NCBI Taxonomy" id="1810923"/>
    <lineage>
        <taxon>Eukaryota</taxon>
        <taxon>Fungi</taxon>
        <taxon>Dikarya</taxon>
        <taxon>Ascomycota</taxon>
        <taxon>Pezizomycotina</taxon>
        <taxon>Eurotiomycetes</taxon>
        <taxon>Eurotiomycetidae</taxon>
        <taxon>Eurotiales</taxon>
        <taxon>Aspergillaceae</taxon>
        <taxon>Aspergillus</taxon>
        <taxon>Aspergillus subgen. Nidulantes</taxon>
    </lineage>
</organism>
<protein>
    <submittedName>
        <fullName evidence="1">Uncharacterized protein</fullName>
    </submittedName>
</protein>
<comment type="caution">
    <text evidence="1">The sequence shown here is derived from an EMBL/GenBank/DDBJ whole genome shotgun (WGS) entry which is preliminary data.</text>
</comment>
<dbReference type="EMBL" id="JBFXLU010000273">
    <property type="protein sequence ID" value="KAL2831905.1"/>
    <property type="molecule type" value="Genomic_DNA"/>
</dbReference>
<evidence type="ECO:0000313" key="1">
    <source>
        <dbReference type="EMBL" id="KAL2831905.1"/>
    </source>
</evidence>
<evidence type="ECO:0000313" key="2">
    <source>
        <dbReference type="Proteomes" id="UP001610446"/>
    </source>
</evidence>
<gene>
    <name evidence="1" type="ORF">BJY01DRAFT_226334</name>
</gene>
<proteinExistence type="predicted"/>